<keyword evidence="3" id="KW-1185">Reference proteome</keyword>
<proteinExistence type="predicted"/>
<sequence length="246" mass="27299">MYRKCLSVLTLLVVALPSQAVHAETPEEAIQRGKLIFSDDFNRTEEGDVMEELGNGWEFKIANGNRADLQNDTLVITKGEAANHSVSVRHGSPFDDGVVKLRFQLFDKYGLKLNFNDKQANKITWAGHIARVVLQPNKVTIQDDKTGVFDLNIRAKRQNKNLNEAGKAELAQFLATKQSVVKAPIELGKWHELTVLIIGPRFDVYIDGKAVGAFSSEGLDHQVKQYFALGVSGKVAVDDVHAWSLD</sequence>
<feature type="signal peptide" evidence="1">
    <location>
        <begin position="1"/>
        <end position="23"/>
    </location>
</feature>
<dbReference type="Gene3D" id="2.60.120.560">
    <property type="entry name" value="Exo-inulinase, domain 1"/>
    <property type="match status" value="1"/>
</dbReference>
<feature type="chain" id="PRO_5046760246" description="3-keto-disaccharide hydrolase domain-containing protein" evidence="1">
    <location>
        <begin position="24"/>
        <end position="246"/>
    </location>
</feature>
<evidence type="ECO:0000313" key="2">
    <source>
        <dbReference type="EMBL" id="SMP42171.1"/>
    </source>
</evidence>
<reference evidence="2 3" key="1">
    <citation type="submission" date="2017-05" db="EMBL/GenBank/DDBJ databases">
        <authorList>
            <person name="Varghese N."/>
            <person name="Submissions S."/>
        </authorList>
    </citation>
    <scope>NUCLEOTIDE SEQUENCE [LARGE SCALE GENOMIC DNA]</scope>
    <source>
        <strain evidence="2 3">DSM 25457</strain>
    </source>
</reference>
<dbReference type="RefSeq" id="WP_283430922.1">
    <property type="nucleotide sequence ID" value="NZ_FXUG01000001.1"/>
</dbReference>
<accession>A0ABY1PTK9</accession>
<dbReference type="EMBL" id="FXUG01000001">
    <property type="protein sequence ID" value="SMP42171.1"/>
    <property type="molecule type" value="Genomic_DNA"/>
</dbReference>
<dbReference type="Proteomes" id="UP001158067">
    <property type="component" value="Unassembled WGS sequence"/>
</dbReference>
<comment type="caution">
    <text evidence="2">The sequence shown here is derived from an EMBL/GenBank/DDBJ whole genome shotgun (WGS) entry which is preliminary data.</text>
</comment>
<evidence type="ECO:0008006" key="4">
    <source>
        <dbReference type="Google" id="ProtNLM"/>
    </source>
</evidence>
<gene>
    <name evidence="2" type="ORF">SAMN06265222_101727</name>
</gene>
<evidence type="ECO:0000313" key="3">
    <source>
        <dbReference type="Proteomes" id="UP001158067"/>
    </source>
</evidence>
<organism evidence="2 3">
    <name type="scientific">Neorhodopirellula lusitana</name>
    <dbReference type="NCBI Taxonomy" id="445327"/>
    <lineage>
        <taxon>Bacteria</taxon>
        <taxon>Pseudomonadati</taxon>
        <taxon>Planctomycetota</taxon>
        <taxon>Planctomycetia</taxon>
        <taxon>Pirellulales</taxon>
        <taxon>Pirellulaceae</taxon>
        <taxon>Neorhodopirellula</taxon>
    </lineage>
</organism>
<evidence type="ECO:0000256" key="1">
    <source>
        <dbReference type="SAM" id="SignalP"/>
    </source>
</evidence>
<protein>
    <recommendedName>
        <fullName evidence="4">3-keto-disaccharide hydrolase domain-containing protein</fullName>
    </recommendedName>
</protein>
<keyword evidence="1" id="KW-0732">Signal</keyword>
<name>A0ABY1PTK9_9BACT</name>